<evidence type="ECO:0000313" key="6">
    <source>
        <dbReference type="Proteomes" id="UP001165413"/>
    </source>
</evidence>
<keyword evidence="6" id="KW-1185">Reference proteome</keyword>
<dbReference type="GO" id="GO:0003677">
    <property type="term" value="F:DNA binding"/>
    <property type="evidence" value="ECO:0007669"/>
    <property type="project" value="UniProtKB-KW"/>
</dbReference>
<evidence type="ECO:0008006" key="7">
    <source>
        <dbReference type="Google" id="ProtNLM"/>
    </source>
</evidence>
<reference evidence="5" key="1">
    <citation type="submission" date="2022-07" db="EMBL/GenBank/DDBJ databases">
        <title>Characterization of the Novel Bacterium Alteromonas immobilis LMIT006 and Alteromonas gregis LMIT007.</title>
        <authorList>
            <person name="Lin X."/>
        </authorList>
    </citation>
    <scope>NUCLEOTIDE SEQUENCE</scope>
    <source>
        <strain evidence="5">LMIT007</strain>
    </source>
</reference>
<keyword evidence="3" id="KW-0238">DNA-binding</keyword>
<evidence type="ECO:0000256" key="1">
    <source>
        <dbReference type="ARBA" id="ARBA00009437"/>
    </source>
</evidence>
<protein>
    <recommendedName>
        <fullName evidence="7">LysR substrate-binding domain-containing protein</fullName>
    </recommendedName>
</protein>
<evidence type="ECO:0000256" key="2">
    <source>
        <dbReference type="ARBA" id="ARBA00023015"/>
    </source>
</evidence>
<evidence type="ECO:0000256" key="4">
    <source>
        <dbReference type="ARBA" id="ARBA00023163"/>
    </source>
</evidence>
<dbReference type="PANTHER" id="PTHR30118">
    <property type="entry name" value="HTH-TYPE TRANSCRIPTIONAL REGULATOR LEUO-RELATED"/>
    <property type="match status" value="1"/>
</dbReference>
<gene>
    <name evidence="5" type="ORF">NLF92_12200</name>
</gene>
<dbReference type="InterPro" id="IPR050389">
    <property type="entry name" value="LysR-type_TF"/>
</dbReference>
<organism evidence="5 6">
    <name type="scientific">Opacimonas viscosa</name>
    <dbReference type="NCBI Taxonomy" id="2961944"/>
    <lineage>
        <taxon>Bacteria</taxon>
        <taxon>Pseudomonadati</taxon>
        <taxon>Pseudomonadota</taxon>
        <taxon>Gammaproteobacteria</taxon>
        <taxon>Alteromonadales</taxon>
        <taxon>Alteromonadaceae</taxon>
        <taxon>Opacimonas</taxon>
    </lineage>
</organism>
<accession>A0AA42BMJ8</accession>
<keyword evidence="4" id="KW-0804">Transcription</keyword>
<name>A0AA42BMJ8_9ALTE</name>
<keyword evidence="2" id="KW-0805">Transcription regulation</keyword>
<dbReference type="PANTHER" id="PTHR30118:SF15">
    <property type="entry name" value="TRANSCRIPTIONAL REGULATORY PROTEIN"/>
    <property type="match status" value="1"/>
</dbReference>
<comment type="caution">
    <text evidence="5">The sequence shown here is derived from an EMBL/GenBank/DDBJ whole genome shotgun (WGS) entry which is preliminary data.</text>
</comment>
<dbReference type="EMBL" id="JANATA010000030">
    <property type="protein sequence ID" value="MCP3429699.1"/>
    <property type="molecule type" value="Genomic_DNA"/>
</dbReference>
<dbReference type="Gene3D" id="3.40.190.10">
    <property type="entry name" value="Periplasmic binding protein-like II"/>
    <property type="match status" value="1"/>
</dbReference>
<dbReference type="Proteomes" id="UP001165413">
    <property type="component" value="Unassembled WGS sequence"/>
</dbReference>
<evidence type="ECO:0000313" key="5">
    <source>
        <dbReference type="EMBL" id="MCP3429699.1"/>
    </source>
</evidence>
<evidence type="ECO:0000256" key="3">
    <source>
        <dbReference type="ARBA" id="ARBA00023125"/>
    </source>
</evidence>
<dbReference type="SUPFAM" id="SSF53850">
    <property type="entry name" value="Periplasmic binding protein-like II"/>
    <property type="match status" value="1"/>
</dbReference>
<dbReference type="GO" id="GO:0006355">
    <property type="term" value="P:regulation of DNA-templated transcription"/>
    <property type="evidence" value="ECO:0007669"/>
    <property type="project" value="TreeGrafter"/>
</dbReference>
<sequence>MRTWVDIELEKLGYTRNISATSTFHSLAKIVAQSNFIATVPMLTAMDMSKRYGVTVYQHPLREIKSKLMMAWHYRNDKKPEDDWFRRLIMEELSTLDESEPNY</sequence>
<dbReference type="AlphaFoldDB" id="A0AA42BMJ8"/>
<proteinExistence type="inferred from homology"/>
<comment type="similarity">
    <text evidence="1">Belongs to the LysR transcriptional regulatory family.</text>
</comment>
<dbReference type="RefSeq" id="WP_254102361.1">
    <property type="nucleotide sequence ID" value="NZ_JANATA010000030.1"/>
</dbReference>